<accession>A0ACB9RJR9</accession>
<gene>
    <name evidence="1" type="ORF">MLD38_005469</name>
</gene>
<organism evidence="1 2">
    <name type="scientific">Melastoma candidum</name>
    <dbReference type="NCBI Taxonomy" id="119954"/>
    <lineage>
        <taxon>Eukaryota</taxon>
        <taxon>Viridiplantae</taxon>
        <taxon>Streptophyta</taxon>
        <taxon>Embryophyta</taxon>
        <taxon>Tracheophyta</taxon>
        <taxon>Spermatophyta</taxon>
        <taxon>Magnoliopsida</taxon>
        <taxon>eudicotyledons</taxon>
        <taxon>Gunneridae</taxon>
        <taxon>Pentapetalae</taxon>
        <taxon>rosids</taxon>
        <taxon>malvids</taxon>
        <taxon>Myrtales</taxon>
        <taxon>Melastomataceae</taxon>
        <taxon>Melastomatoideae</taxon>
        <taxon>Melastomateae</taxon>
        <taxon>Melastoma</taxon>
    </lineage>
</organism>
<keyword evidence="2" id="KW-1185">Reference proteome</keyword>
<proteinExistence type="predicted"/>
<name>A0ACB9RJR9_9MYRT</name>
<evidence type="ECO:0000313" key="2">
    <source>
        <dbReference type="Proteomes" id="UP001057402"/>
    </source>
</evidence>
<protein>
    <submittedName>
        <fullName evidence="1">Uncharacterized protein</fullName>
    </submittedName>
</protein>
<evidence type="ECO:0000313" key="1">
    <source>
        <dbReference type="EMBL" id="KAI4379135.1"/>
    </source>
</evidence>
<comment type="caution">
    <text evidence="1">The sequence shown here is derived from an EMBL/GenBank/DDBJ whole genome shotgun (WGS) entry which is preliminary data.</text>
</comment>
<dbReference type="EMBL" id="CM042882">
    <property type="protein sequence ID" value="KAI4379135.1"/>
    <property type="molecule type" value="Genomic_DNA"/>
</dbReference>
<sequence length="131" mass="14779">MLQTQLDVFWSDSIPVLLLSHLLRSLCHFRSLLLYFLPFLHTHPPSLLSPALLRLHSNRSLSRRFDSIRDGTFGSDCAVCMSEMGEGEQVSVLGCRHVYHKGCLDQCIHHHVLSCPLCKRPIPSSSLSPVM</sequence>
<dbReference type="Proteomes" id="UP001057402">
    <property type="component" value="Chromosome 3"/>
</dbReference>
<reference evidence="2" key="1">
    <citation type="journal article" date="2023" name="Front. Plant Sci.">
        <title>Chromosomal-level genome assembly of Melastoma candidum provides insights into trichome evolution.</title>
        <authorList>
            <person name="Zhong Y."/>
            <person name="Wu W."/>
            <person name="Sun C."/>
            <person name="Zou P."/>
            <person name="Liu Y."/>
            <person name="Dai S."/>
            <person name="Zhou R."/>
        </authorList>
    </citation>
    <scope>NUCLEOTIDE SEQUENCE [LARGE SCALE GENOMIC DNA]</scope>
</reference>